<feature type="non-terminal residue" evidence="1">
    <location>
        <position position="93"/>
    </location>
</feature>
<protein>
    <submittedName>
        <fullName evidence="1">Uncharacterized protein</fullName>
    </submittedName>
</protein>
<comment type="caution">
    <text evidence="1">The sequence shown here is derived from an EMBL/GenBank/DDBJ whole genome shotgun (WGS) entry which is preliminary data.</text>
</comment>
<dbReference type="Proteomes" id="UP000265520">
    <property type="component" value="Unassembled WGS sequence"/>
</dbReference>
<sequence length="93" mass="10284">MVTAFLNGRLKKLKLCSRKSTDSTAKKTITFGGVIEPVHKDEQNQFENIQATVVNQGPSIKNLETKIGQLSKLVTTFSQTYAGNTVDNPKEEK</sequence>
<reference evidence="1 2" key="1">
    <citation type="journal article" date="2018" name="Front. Plant Sci.">
        <title>Red Clover (Trifolium pratense) and Zigzag Clover (T. medium) - A Picture of Genomic Similarities and Differences.</title>
        <authorList>
            <person name="Dluhosova J."/>
            <person name="Istvanek J."/>
            <person name="Nedelnik J."/>
            <person name="Repkova J."/>
        </authorList>
    </citation>
    <scope>NUCLEOTIDE SEQUENCE [LARGE SCALE GENOMIC DNA]</scope>
    <source>
        <strain evidence="2">cv. 10/8</strain>
        <tissue evidence="1">Leaf</tissue>
    </source>
</reference>
<evidence type="ECO:0000313" key="1">
    <source>
        <dbReference type="EMBL" id="MCI08494.1"/>
    </source>
</evidence>
<gene>
    <name evidence="1" type="ORF">A2U01_0029571</name>
</gene>
<accession>A0A392P9N8</accession>
<proteinExistence type="predicted"/>
<name>A0A392P9N8_9FABA</name>
<dbReference type="EMBL" id="LXQA010069220">
    <property type="protein sequence ID" value="MCI08494.1"/>
    <property type="molecule type" value="Genomic_DNA"/>
</dbReference>
<organism evidence="1 2">
    <name type="scientific">Trifolium medium</name>
    <dbReference type="NCBI Taxonomy" id="97028"/>
    <lineage>
        <taxon>Eukaryota</taxon>
        <taxon>Viridiplantae</taxon>
        <taxon>Streptophyta</taxon>
        <taxon>Embryophyta</taxon>
        <taxon>Tracheophyta</taxon>
        <taxon>Spermatophyta</taxon>
        <taxon>Magnoliopsida</taxon>
        <taxon>eudicotyledons</taxon>
        <taxon>Gunneridae</taxon>
        <taxon>Pentapetalae</taxon>
        <taxon>rosids</taxon>
        <taxon>fabids</taxon>
        <taxon>Fabales</taxon>
        <taxon>Fabaceae</taxon>
        <taxon>Papilionoideae</taxon>
        <taxon>50 kb inversion clade</taxon>
        <taxon>NPAAA clade</taxon>
        <taxon>Hologalegina</taxon>
        <taxon>IRL clade</taxon>
        <taxon>Trifolieae</taxon>
        <taxon>Trifolium</taxon>
    </lineage>
</organism>
<keyword evidence="2" id="KW-1185">Reference proteome</keyword>
<dbReference type="AlphaFoldDB" id="A0A392P9N8"/>
<evidence type="ECO:0000313" key="2">
    <source>
        <dbReference type="Proteomes" id="UP000265520"/>
    </source>
</evidence>